<evidence type="ECO:0000256" key="3">
    <source>
        <dbReference type="SAM" id="MobiDB-lite"/>
    </source>
</evidence>
<feature type="domain" description="Histidine kinase" evidence="4">
    <location>
        <begin position="170"/>
        <end position="290"/>
    </location>
</feature>
<dbReference type="InterPro" id="IPR036890">
    <property type="entry name" value="HATPase_C_sf"/>
</dbReference>
<dbReference type="AlphaFoldDB" id="A0AAP8MBP2"/>
<dbReference type="PRINTS" id="PR00344">
    <property type="entry name" value="BCTRLSENSOR"/>
</dbReference>
<evidence type="ECO:0000259" key="4">
    <source>
        <dbReference type="PROSITE" id="PS50109"/>
    </source>
</evidence>
<reference evidence="5 6" key="1">
    <citation type="submission" date="2018-01" db="EMBL/GenBank/DDBJ databases">
        <title>The draft genome sequence of Halioglobus japonicus S1-36.</title>
        <authorList>
            <person name="Du Z.-J."/>
            <person name="Shi M.-J."/>
        </authorList>
    </citation>
    <scope>NUCLEOTIDE SEQUENCE [LARGE SCALE GENOMIC DNA]</scope>
    <source>
        <strain evidence="5 6">S1-36</strain>
    </source>
</reference>
<dbReference type="Pfam" id="PF02518">
    <property type="entry name" value="HATPase_c"/>
    <property type="match status" value="1"/>
</dbReference>
<dbReference type="GO" id="GO:0004673">
    <property type="term" value="F:protein histidine kinase activity"/>
    <property type="evidence" value="ECO:0007669"/>
    <property type="project" value="UniProtKB-EC"/>
</dbReference>
<evidence type="ECO:0000256" key="2">
    <source>
        <dbReference type="ARBA" id="ARBA00012438"/>
    </source>
</evidence>
<dbReference type="InterPro" id="IPR003594">
    <property type="entry name" value="HATPase_dom"/>
</dbReference>
<dbReference type="PROSITE" id="PS50109">
    <property type="entry name" value="HIS_KIN"/>
    <property type="match status" value="1"/>
</dbReference>
<comment type="catalytic activity">
    <reaction evidence="1">
        <text>ATP + protein L-histidine = ADP + protein N-phospho-L-histidine.</text>
        <dbReference type="EC" id="2.7.13.3"/>
    </reaction>
</comment>
<proteinExistence type="predicted"/>
<keyword evidence="6" id="KW-1185">Reference proteome</keyword>
<dbReference type="PANTHER" id="PTHR43065">
    <property type="entry name" value="SENSOR HISTIDINE KINASE"/>
    <property type="match status" value="1"/>
</dbReference>
<dbReference type="EC" id="2.7.13.3" evidence="2"/>
<dbReference type="Proteomes" id="UP000235162">
    <property type="component" value="Unassembled WGS sequence"/>
</dbReference>
<dbReference type="SMART" id="SM00387">
    <property type="entry name" value="HATPase_c"/>
    <property type="match status" value="1"/>
</dbReference>
<evidence type="ECO:0000313" key="6">
    <source>
        <dbReference type="Proteomes" id="UP000235162"/>
    </source>
</evidence>
<accession>A0AAP8MBP2</accession>
<dbReference type="InterPro" id="IPR005467">
    <property type="entry name" value="His_kinase_dom"/>
</dbReference>
<evidence type="ECO:0000313" key="5">
    <source>
        <dbReference type="EMBL" id="PLW84815.1"/>
    </source>
</evidence>
<dbReference type="EMBL" id="PKUR01000005">
    <property type="protein sequence ID" value="PLW84815.1"/>
    <property type="molecule type" value="Genomic_DNA"/>
</dbReference>
<protein>
    <recommendedName>
        <fullName evidence="2">histidine kinase</fullName>
        <ecNumber evidence="2">2.7.13.3</ecNumber>
    </recommendedName>
</protein>
<dbReference type="SUPFAM" id="SSF55874">
    <property type="entry name" value="ATPase domain of HSP90 chaperone/DNA topoisomerase II/histidine kinase"/>
    <property type="match status" value="1"/>
</dbReference>
<organism evidence="5 6">
    <name type="scientific">Halioglobus japonicus</name>
    <dbReference type="NCBI Taxonomy" id="930805"/>
    <lineage>
        <taxon>Bacteria</taxon>
        <taxon>Pseudomonadati</taxon>
        <taxon>Pseudomonadota</taxon>
        <taxon>Gammaproteobacteria</taxon>
        <taxon>Cellvibrionales</taxon>
        <taxon>Halieaceae</taxon>
        <taxon>Halioglobus</taxon>
    </lineage>
</organism>
<dbReference type="PANTHER" id="PTHR43065:SF42">
    <property type="entry name" value="TWO-COMPONENT SENSOR PPRA"/>
    <property type="match status" value="1"/>
</dbReference>
<dbReference type="Gene3D" id="3.30.565.10">
    <property type="entry name" value="Histidine kinase-like ATPase, C-terminal domain"/>
    <property type="match status" value="1"/>
</dbReference>
<evidence type="ECO:0000256" key="1">
    <source>
        <dbReference type="ARBA" id="ARBA00000085"/>
    </source>
</evidence>
<feature type="region of interest" description="Disordered" evidence="3">
    <location>
        <begin position="21"/>
        <end position="61"/>
    </location>
</feature>
<dbReference type="InterPro" id="IPR004358">
    <property type="entry name" value="Sig_transdc_His_kin-like_C"/>
</dbReference>
<name>A0AAP8MBP2_9GAMM</name>
<comment type="caution">
    <text evidence="5">The sequence shown here is derived from an EMBL/GenBank/DDBJ whole genome shotgun (WGS) entry which is preliminary data.</text>
</comment>
<gene>
    <name evidence="5" type="ORF">C0029_17600</name>
</gene>
<sequence>MSLTLTGPSQARRRTLVMQANTANDTQTYPAESIPAGPYDPRAFRELSPRAAPPAKSDSEHLRQGAVHDLNNLLHIAFTNLFLLVQEQDKNTQRANEQIGDALCALQDAITNLTRLSSKNDNGEDLISVARVNYSMNVVYGWTHRTVFQGRVSYSEPEQGLYATVNAHFLESAILNLCLNARSAVKGKHDGGIRLILEQASVGRGEELAPGNYVKITVSDNGVGMGSEQIRCLLQPGSCECRLCDSRDQDGRGLGLKMVQRFASDAGGGVRIVSTPGKGTDVTILLPAAAGPQAR</sequence>
<feature type="compositionally biased region" description="Polar residues" evidence="3">
    <location>
        <begin position="21"/>
        <end position="30"/>
    </location>
</feature>